<keyword evidence="1" id="KW-0472">Membrane</keyword>
<evidence type="ECO:0000313" key="3">
    <source>
        <dbReference type="Proteomes" id="UP001157418"/>
    </source>
</evidence>
<dbReference type="EMBL" id="CAKMRJ010000001">
    <property type="protein sequence ID" value="CAH1413225.1"/>
    <property type="molecule type" value="Genomic_DNA"/>
</dbReference>
<feature type="transmembrane region" description="Helical" evidence="1">
    <location>
        <begin position="125"/>
        <end position="142"/>
    </location>
</feature>
<keyword evidence="1" id="KW-0812">Transmembrane</keyword>
<protein>
    <submittedName>
        <fullName evidence="2">Uncharacterized protein</fullName>
    </submittedName>
</protein>
<organism evidence="2 3">
    <name type="scientific">Lactuca virosa</name>
    <dbReference type="NCBI Taxonomy" id="75947"/>
    <lineage>
        <taxon>Eukaryota</taxon>
        <taxon>Viridiplantae</taxon>
        <taxon>Streptophyta</taxon>
        <taxon>Embryophyta</taxon>
        <taxon>Tracheophyta</taxon>
        <taxon>Spermatophyta</taxon>
        <taxon>Magnoliopsida</taxon>
        <taxon>eudicotyledons</taxon>
        <taxon>Gunneridae</taxon>
        <taxon>Pentapetalae</taxon>
        <taxon>asterids</taxon>
        <taxon>campanulids</taxon>
        <taxon>Asterales</taxon>
        <taxon>Asteraceae</taxon>
        <taxon>Cichorioideae</taxon>
        <taxon>Cichorieae</taxon>
        <taxon>Lactucinae</taxon>
        <taxon>Lactuca</taxon>
    </lineage>
</organism>
<comment type="caution">
    <text evidence="2">The sequence shown here is derived from an EMBL/GenBank/DDBJ whole genome shotgun (WGS) entry which is preliminary data.</text>
</comment>
<dbReference type="Proteomes" id="UP001157418">
    <property type="component" value="Unassembled WGS sequence"/>
</dbReference>
<accession>A0AAU9LGQ0</accession>
<name>A0AAU9LGQ0_9ASTR</name>
<keyword evidence="3" id="KW-1185">Reference proteome</keyword>
<keyword evidence="1" id="KW-1133">Transmembrane helix</keyword>
<dbReference type="AlphaFoldDB" id="A0AAU9LGQ0"/>
<evidence type="ECO:0000313" key="2">
    <source>
        <dbReference type="EMBL" id="CAH1413225.1"/>
    </source>
</evidence>
<feature type="transmembrane region" description="Helical" evidence="1">
    <location>
        <begin position="33"/>
        <end position="58"/>
    </location>
</feature>
<evidence type="ECO:0000256" key="1">
    <source>
        <dbReference type="SAM" id="Phobius"/>
    </source>
</evidence>
<gene>
    <name evidence="2" type="ORF">LVIROSA_LOCUS1195</name>
</gene>
<sequence length="161" mass="18357">MMKIQHIHLRLVPYLETYPGVLQMLVQTLNSTVLSFFLSSSFAICMEWLSLAASTAVFNKTTKVVTFQLTNSKSKKLTQKYFAQILRLTTSCTFYKVTNDQVIHMFNEIGHQPTLVAISQFKKSSLPYVWSFLFGIILRCLIGRSSGVNKAKLEIYSVMAR</sequence>
<reference evidence="2 3" key="1">
    <citation type="submission" date="2022-01" db="EMBL/GenBank/DDBJ databases">
        <authorList>
            <person name="Xiong W."/>
            <person name="Schranz E."/>
        </authorList>
    </citation>
    <scope>NUCLEOTIDE SEQUENCE [LARGE SCALE GENOMIC DNA]</scope>
</reference>
<proteinExistence type="predicted"/>